<proteinExistence type="predicted"/>
<dbReference type="EMBL" id="JBBPBN010000005">
    <property type="protein sequence ID" value="KAK9037968.1"/>
    <property type="molecule type" value="Genomic_DNA"/>
</dbReference>
<organism evidence="2 3">
    <name type="scientific">Hibiscus sabdariffa</name>
    <name type="common">roselle</name>
    <dbReference type="NCBI Taxonomy" id="183260"/>
    <lineage>
        <taxon>Eukaryota</taxon>
        <taxon>Viridiplantae</taxon>
        <taxon>Streptophyta</taxon>
        <taxon>Embryophyta</taxon>
        <taxon>Tracheophyta</taxon>
        <taxon>Spermatophyta</taxon>
        <taxon>Magnoliopsida</taxon>
        <taxon>eudicotyledons</taxon>
        <taxon>Gunneridae</taxon>
        <taxon>Pentapetalae</taxon>
        <taxon>rosids</taxon>
        <taxon>malvids</taxon>
        <taxon>Malvales</taxon>
        <taxon>Malvaceae</taxon>
        <taxon>Malvoideae</taxon>
        <taxon>Hibiscus</taxon>
    </lineage>
</organism>
<evidence type="ECO:0000256" key="1">
    <source>
        <dbReference type="SAM" id="MobiDB-lite"/>
    </source>
</evidence>
<feature type="region of interest" description="Disordered" evidence="1">
    <location>
        <begin position="81"/>
        <end position="107"/>
    </location>
</feature>
<comment type="caution">
    <text evidence="2">The sequence shown here is derived from an EMBL/GenBank/DDBJ whole genome shotgun (WGS) entry which is preliminary data.</text>
</comment>
<name>A0ABR2TKF0_9ROSI</name>
<accession>A0ABR2TKF0</accession>
<sequence length="107" mass="11930">MKASQALSTMAKVVRFFREDNKEIGGFFAQATEEGNQHEKEFVTKEAKLQMPNTKKLVKALEKARRLVVDSTTKVDVQVDATNKDADGTHTETQGEENITTKSVVET</sequence>
<dbReference type="Proteomes" id="UP001396334">
    <property type="component" value="Unassembled WGS sequence"/>
</dbReference>
<keyword evidence="3" id="KW-1185">Reference proteome</keyword>
<reference evidence="2 3" key="1">
    <citation type="journal article" date="2024" name="G3 (Bethesda)">
        <title>Genome assembly of Hibiscus sabdariffa L. provides insights into metabolisms of medicinal natural products.</title>
        <authorList>
            <person name="Kim T."/>
        </authorList>
    </citation>
    <scope>NUCLEOTIDE SEQUENCE [LARGE SCALE GENOMIC DNA]</scope>
    <source>
        <strain evidence="2">TK-2024</strain>
        <tissue evidence="2">Old leaves</tissue>
    </source>
</reference>
<gene>
    <name evidence="2" type="ORF">V6N11_022862</name>
</gene>
<protein>
    <submittedName>
        <fullName evidence="2">Uncharacterized protein</fullName>
    </submittedName>
</protein>
<evidence type="ECO:0000313" key="3">
    <source>
        <dbReference type="Proteomes" id="UP001396334"/>
    </source>
</evidence>
<evidence type="ECO:0000313" key="2">
    <source>
        <dbReference type="EMBL" id="KAK9037968.1"/>
    </source>
</evidence>
<feature type="compositionally biased region" description="Polar residues" evidence="1">
    <location>
        <begin position="96"/>
        <end position="107"/>
    </location>
</feature>